<name>A0A1F7X778_9BACT</name>
<organism evidence="2 3">
    <name type="scientific">Candidatus Woesebacteria bacterium RBG_13_46_13</name>
    <dbReference type="NCBI Taxonomy" id="1802479"/>
    <lineage>
        <taxon>Bacteria</taxon>
        <taxon>Candidatus Woeseibacteriota</taxon>
    </lineage>
</organism>
<comment type="caution">
    <text evidence="2">The sequence shown here is derived from an EMBL/GenBank/DDBJ whole genome shotgun (WGS) entry which is preliminary data.</text>
</comment>
<feature type="transmembrane region" description="Helical" evidence="1">
    <location>
        <begin position="53"/>
        <end position="73"/>
    </location>
</feature>
<sequence>MPPNSLGRIRAPTAARIIARRAKMRSLGKAFLGGGGVVIGGGTTGGITGGENISVGGIVGFTVGSISLTYIGLNYV</sequence>
<dbReference type="STRING" id="1802479.A2Y68_01985"/>
<dbReference type="EMBL" id="MGFR01000001">
    <property type="protein sequence ID" value="OGM10188.1"/>
    <property type="molecule type" value="Genomic_DNA"/>
</dbReference>
<gene>
    <name evidence="2" type="ORF">A2Y68_01985</name>
</gene>
<proteinExistence type="predicted"/>
<feature type="transmembrane region" description="Helical" evidence="1">
    <location>
        <begin position="30"/>
        <end position="47"/>
    </location>
</feature>
<dbReference type="Proteomes" id="UP000176778">
    <property type="component" value="Unassembled WGS sequence"/>
</dbReference>
<dbReference type="AlphaFoldDB" id="A0A1F7X778"/>
<accession>A0A1F7X778</accession>
<evidence type="ECO:0000313" key="2">
    <source>
        <dbReference type="EMBL" id="OGM10188.1"/>
    </source>
</evidence>
<reference evidence="2 3" key="1">
    <citation type="journal article" date="2016" name="Nat. Commun.">
        <title>Thousands of microbial genomes shed light on interconnected biogeochemical processes in an aquifer system.</title>
        <authorList>
            <person name="Anantharaman K."/>
            <person name="Brown C.T."/>
            <person name="Hug L.A."/>
            <person name="Sharon I."/>
            <person name="Castelle C.J."/>
            <person name="Probst A.J."/>
            <person name="Thomas B.C."/>
            <person name="Singh A."/>
            <person name="Wilkins M.J."/>
            <person name="Karaoz U."/>
            <person name="Brodie E.L."/>
            <person name="Williams K.H."/>
            <person name="Hubbard S.S."/>
            <person name="Banfield J.F."/>
        </authorList>
    </citation>
    <scope>NUCLEOTIDE SEQUENCE [LARGE SCALE GENOMIC DNA]</scope>
</reference>
<evidence type="ECO:0000256" key="1">
    <source>
        <dbReference type="SAM" id="Phobius"/>
    </source>
</evidence>
<evidence type="ECO:0000313" key="3">
    <source>
        <dbReference type="Proteomes" id="UP000176778"/>
    </source>
</evidence>
<keyword evidence="1" id="KW-0812">Transmembrane</keyword>
<protein>
    <submittedName>
        <fullName evidence="2">Uncharacterized protein</fullName>
    </submittedName>
</protein>
<keyword evidence="1" id="KW-1133">Transmembrane helix</keyword>
<keyword evidence="1" id="KW-0472">Membrane</keyword>